<evidence type="ECO:0000313" key="3">
    <source>
        <dbReference type="Proteomes" id="UP000683246"/>
    </source>
</evidence>
<keyword evidence="3" id="KW-1185">Reference proteome</keyword>
<organism evidence="2 3">
    <name type="scientific">Vallitalea pronyensis</name>
    <dbReference type="NCBI Taxonomy" id="1348613"/>
    <lineage>
        <taxon>Bacteria</taxon>
        <taxon>Bacillati</taxon>
        <taxon>Bacillota</taxon>
        <taxon>Clostridia</taxon>
        <taxon>Lachnospirales</taxon>
        <taxon>Vallitaleaceae</taxon>
        <taxon>Vallitalea</taxon>
    </lineage>
</organism>
<keyword evidence="1" id="KW-0812">Transmembrane</keyword>
<dbReference type="Proteomes" id="UP000683246">
    <property type="component" value="Chromosome"/>
</dbReference>
<dbReference type="KEGG" id="vpy:HZI73_21985"/>
<evidence type="ECO:0000256" key="1">
    <source>
        <dbReference type="SAM" id="Phobius"/>
    </source>
</evidence>
<feature type="transmembrane region" description="Helical" evidence="1">
    <location>
        <begin position="49"/>
        <end position="67"/>
    </location>
</feature>
<dbReference type="EMBL" id="CP058649">
    <property type="protein sequence ID" value="QUI24807.1"/>
    <property type="molecule type" value="Genomic_DNA"/>
</dbReference>
<keyword evidence="1" id="KW-1133">Transmembrane helix</keyword>
<evidence type="ECO:0000313" key="2">
    <source>
        <dbReference type="EMBL" id="QUI24807.1"/>
    </source>
</evidence>
<keyword evidence="1" id="KW-0472">Membrane</keyword>
<protein>
    <submittedName>
        <fullName evidence="2">Uncharacterized protein</fullName>
    </submittedName>
</protein>
<reference evidence="2" key="1">
    <citation type="submission" date="2020-07" db="EMBL/GenBank/DDBJ databases">
        <title>Vallitalea pronyensis genome.</title>
        <authorList>
            <person name="Postec A."/>
        </authorList>
    </citation>
    <scope>NUCLEOTIDE SEQUENCE</scope>
    <source>
        <strain evidence="2">FatNI3</strain>
    </source>
</reference>
<gene>
    <name evidence="2" type="ORF">HZI73_21985</name>
</gene>
<accession>A0A8J8SIU6</accession>
<proteinExistence type="predicted"/>
<dbReference type="RefSeq" id="WP_212695502.1">
    <property type="nucleotide sequence ID" value="NZ_CP058649.1"/>
</dbReference>
<feature type="transmembrane region" description="Helical" evidence="1">
    <location>
        <begin position="7"/>
        <end position="29"/>
    </location>
</feature>
<name>A0A8J8SIU6_9FIRM</name>
<dbReference type="AlphaFoldDB" id="A0A8J8SIU6"/>
<sequence>MNKIAFCLSGVLVLICIFYILLIFTIGALPPLYGNAFFVPSEGNFSIPFWISMFGIVAGLILCKVFYNKDKQ</sequence>